<feature type="domain" description="UvrD-like helicase C-terminal" evidence="4">
    <location>
        <begin position="718"/>
        <end position="758"/>
    </location>
</feature>
<dbReference type="CDD" id="cd18809">
    <property type="entry name" value="SF1_C_RecD"/>
    <property type="match status" value="1"/>
</dbReference>
<keyword evidence="2 3" id="KW-0067">ATP-binding</keyword>
<dbReference type="NCBIfam" id="TIGR01447">
    <property type="entry name" value="recD"/>
    <property type="match status" value="1"/>
</dbReference>
<dbReference type="EC" id="5.6.2.3" evidence="3"/>
<dbReference type="GO" id="GO:0009338">
    <property type="term" value="C:exodeoxyribonuclease V complex"/>
    <property type="evidence" value="ECO:0007669"/>
    <property type="project" value="InterPro"/>
</dbReference>
<sequence length="797" mass="88320">MIDAIEFLKLIPVWSDIDLAVANYVSNLCANDKKVHGFVLGMLLQHARNNGSVCIKYEEIGQVFEDIIDNEISLYKRSKVIAEFNGRLGLSGKDTGAVNAEDSDWFSRYLAVSGLDKILNELSQKSFYDNGGPGESCMQFIDDSVIEYVADSGRNLHDSMTVGRQIREVRVPLVYSLERIYISRYFAYELIIAGYIRNSVRIECITTGKKSEKLSPGFDMKNIHNMWTEVYDAIDEVERKLGGSADKNEINWQKVAVAMSLCHPFSIITGGPGTGKTYTVSVLICLLKKICSSLRIGIAAPTGKAAARVKESLNDAFSGPFAEAYRKLYPNLIDEIAPAETVHKMLGIFPGKSVSRVNENNPLNLDVLIIDEVSMMDIFLMNKVVAALRSGTRLILLGDKDQLASVEAGSVLGDICTILGMSDKEQKLTDYEKDVVTGLTGYTEKELFSVPGLASGIASLHKSRRYESSPLIGVLANYVNSQDFRYSETMNIVRKQNSAELQPLSGGNSLSFGAVTSDRDDRNIKGVALINGCGKELVDILCEKAVTGWNIEKSGTDEKNIFDLPSACASYRKFVEYTTAHPVLSSTENENGECAQADSYVAKAFGMINAFRVLCPERQGFFGVRYVNDGIATAGLRWLKKHADRDQYPEIATLDKTWYPGLILMVTKNDSNLGLKNGDMVICGYDEKYGSAKRVWVQMENKKYKSVSFGMLAEYETGFAMTIHKSQGSEFDHTMMVMNGTERTITKELVYTGITRARYFVSMIVGNNGCSNTVNLDDRFAQKVKRSSGLSERLYGR</sequence>
<evidence type="ECO:0000256" key="2">
    <source>
        <dbReference type="ARBA" id="ARBA00022840"/>
    </source>
</evidence>
<keyword evidence="1 3" id="KW-0547">Nucleotide-binding</keyword>
<dbReference type="Gene3D" id="2.30.30.940">
    <property type="match status" value="1"/>
</dbReference>
<name>A0A662ZFE8_9GAMM</name>
<comment type="subunit">
    <text evidence="3">Heterotrimer of RecB, RecC and RecD. All subunits contribute to DNA-binding.</text>
</comment>
<protein>
    <recommendedName>
        <fullName evidence="3">RecBCD enzyme subunit RecD</fullName>
        <ecNumber evidence="3">5.6.2.3</ecNumber>
    </recommendedName>
    <alternativeName>
        <fullName evidence="3">DNA 5'-3' helicase subunit RecD</fullName>
    </alternativeName>
    <alternativeName>
        <fullName evidence="3">Exonuclease V subunit RecD</fullName>
        <shortName evidence="3">ExoV subunit RecD</shortName>
    </alternativeName>
    <alternativeName>
        <fullName evidence="3">Helicase/nuclease RecBCD subunit RecD</fullName>
    </alternativeName>
</protein>
<dbReference type="EMBL" id="FOXF01000002">
    <property type="protein sequence ID" value="SFP02273.1"/>
    <property type="molecule type" value="Genomic_DNA"/>
</dbReference>
<dbReference type="PANTHER" id="PTHR43788:SF6">
    <property type="entry name" value="DNA HELICASE B"/>
    <property type="match status" value="1"/>
</dbReference>
<organism evidence="5 6">
    <name type="scientific">Ruminobacter amylophilus</name>
    <dbReference type="NCBI Taxonomy" id="867"/>
    <lineage>
        <taxon>Bacteria</taxon>
        <taxon>Pseudomonadati</taxon>
        <taxon>Pseudomonadota</taxon>
        <taxon>Gammaproteobacteria</taxon>
        <taxon>Aeromonadales</taxon>
        <taxon>Succinivibrionaceae</taxon>
        <taxon>Ruminobacter</taxon>
    </lineage>
</organism>
<keyword evidence="3" id="KW-0540">Nuclease</keyword>
<dbReference type="Pfam" id="PF13245">
    <property type="entry name" value="AAA_19"/>
    <property type="match status" value="1"/>
</dbReference>
<evidence type="ECO:0000256" key="3">
    <source>
        <dbReference type="HAMAP-Rule" id="MF_01487"/>
    </source>
</evidence>
<dbReference type="GO" id="GO:0008854">
    <property type="term" value="F:exodeoxyribonuclease V activity"/>
    <property type="evidence" value="ECO:0007669"/>
    <property type="project" value="InterPro"/>
</dbReference>
<evidence type="ECO:0000313" key="6">
    <source>
        <dbReference type="Proteomes" id="UP000243745"/>
    </source>
</evidence>
<comment type="function">
    <text evidence="3">A helicase/nuclease that prepares dsDNA breaks (DSB) for recombinational DNA repair. Binds to DSBs and unwinds DNA via a highly rapid and processive ATP-dependent bidirectional helicase activity. Unwinds dsDNA until it encounters a Chi (crossover hotspot instigator) sequence from the 3' direction. Cuts ssDNA a few nucleotides 3' to the Chi site. The properties and activities of the enzyme are changed at Chi. The Chi-altered holoenzyme produces a long 3'-ssDNA overhang and facilitates RecA-binding to the ssDNA for homologous DNA recombination and repair. Holoenzyme degrades any linearized DNA that is unable to undergo homologous recombination. In the holoenzyme this subunit has ssDNA-dependent ATPase and 5'-3' helicase activity. When added to pre-assembled RecBC greatly stimulates nuclease activity and augments holoenzyme processivity. Negatively regulates the RecA-loading ability of RecBCD.</text>
</comment>
<dbReference type="RefSeq" id="WP_177178457.1">
    <property type="nucleotide sequence ID" value="NZ_FOXF01000002.1"/>
</dbReference>
<keyword evidence="3" id="KW-0227">DNA damage</keyword>
<dbReference type="InterPro" id="IPR050534">
    <property type="entry name" value="Coronavir_polyprotein_1ab"/>
</dbReference>
<dbReference type="InterPro" id="IPR027417">
    <property type="entry name" value="P-loop_NTPase"/>
</dbReference>
<comment type="similarity">
    <text evidence="3">Belongs to the RecD family.</text>
</comment>
<dbReference type="GO" id="GO:0017116">
    <property type="term" value="F:single-stranded DNA helicase activity"/>
    <property type="evidence" value="ECO:0007669"/>
    <property type="project" value="TreeGrafter"/>
</dbReference>
<keyword evidence="3" id="KW-0378">Hydrolase</keyword>
<dbReference type="GO" id="GO:0003677">
    <property type="term" value="F:DNA binding"/>
    <property type="evidence" value="ECO:0007669"/>
    <property type="project" value="UniProtKB-UniRule"/>
</dbReference>
<keyword evidence="6" id="KW-1185">Reference proteome</keyword>
<dbReference type="GO" id="GO:0043139">
    <property type="term" value="F:5'-3' DNA helicase activity"/>
    <property type="evidence" value="ECO:0007669"/>
    <property type="project" value="UniProtKB-UniRule"/>
</dbReference>
<dbReference type="Pfam" id="PF13538">
    <property type="entry name" value="UvrD_C_2"/>
    <property type="match status" value="1"/>
</dbReference>
<dbReference type="HAMAP" id="MF_01487">
    <property type="entry name" value="RecD"/>
    <property type="match status" value="1"/>
</dbReference>
<keyword evidence="3 5" id="KW-0347">Helicase</keyword>
<gene>
    <name evidence="3" type="primary">recD</name>
    <name evidence="5" type="ORF">SAMN02910344_00231</name>
</gene>
<accession>A0A662ZFE8</accession>
<keyword evidence="3" id="KW-0269">Exonuclease</keyword>
<comment type="miscellaneous">
    <text evidence="3">In the RecBCD complex, RecB has a slow 3'-5' helicase, an exonuclease activity and loads RecA onto ssDNA, RecD has a fast 5'-3' helicase activity, while RecC stimulates the ATPase and processivity of the RecB helicase and contributes to recognition of the Chi site.</text>
</comment>
<dbReference type="GO" id="GO:0000724">
    <property type="term" value="P:double-strand break repair via homologous recombination"/>
    <property type="evidence" value="ECO:0007669"/>
    <property type="project" value="UniProtKB-UniRule"/>
</dbReference>
<dbReference type="InterPro" id="IPR027785">
    <property type="entry name" value="UvrD-like_helicase_C"/>
</dbReference>
<proteinExistence type="inferred from homology"/>
<dbReference type="SUPFAM" id="SSF52540">
    <property type="entry name" value="P-loop containing nucleoside triphosphate hydrolases"/>
    <property type="match status" value="2"/>
</dbReference>
<reference evidence="5 6" key="1">
    <citation type="submission" date="2016-10" db="EMBL/GenBank/DDBJ databases">
        <authorList>
            <person name="Varghese N."/>
            <person name="Submissions S."/>
        </authorList>
    </citation>
    <scope>NUCLEOTIDE SEQUENCE [LARGE SCALE GENOMIC DNA]</scope>
    <source>
        <strain evidence="5 6">DSM 1361</strain>
    </source>
</reference>
<evidence type="ECO:0000313" key="5">
    <source>
        <dbReference type="EMBL" id="SFP02273.1"/>
    </source>
</evidence>
<evidence type="ECO:0000256" key="1">
    <source>
        <dbReference type="ARBA" id="ARBA00022741"/>
    </source>
</evidence>
<dbReference type="AlphaFoldDB" id="A0A662ZFE8"/>
<keyword evidence="3" id="KW-0238">DNA-binding</keyword>
<dbReference type="Proteomes" id="UP000243745">
    <property type="component" value="Unassembled WGS sequence"/>
</dbReference>
<keyword evidence="3" id="KW-0413">Isomerase</keyword>
<feature type="binding site" evidence="3">
    <location>
        <begin position="270"/>
        <end position="277"/>
    </location>
    <ligand>
        <name>ATP</name>
        <dbReference type="ChEBI" id="CHEBI:30616"/>
    </ligand>
</feature>
<dbReference type="InterPro" id="IPR006344">
    <property type="entry name" value="RecD"/>
</dbReference>
<keyword evidence="3" id="KW-0234">DNA repair</keyword>
<evidence type="ECO:0000259" key="4">
    <source>
        <dbReference type="Pfam" id="PF13538"/>
    </source>
</evidence>
<dbReference type="CDD" id="cd17933">
    <property type="entry name" value="DEXSc_RecD-like"/>
    <property type="match status" value="1"/>
</dbReference>
<comment type="catalytic activity">
    <reaction evidence="3">
        <text>ATP + H2O = ADP + phosphate + H(+)</text>
        <dbReference type="Rhea" id="RHEA:13065"/>
        <dbReference type="ChEBI" id="CHEBI:15377"/>
        <dbReference type="ChEBI" id="CHEBI:15378"/>
        <dbReference type="ChEBI" id="CHEBI:30616"/>
        <dbReference type="ChEBI" id="CHEBI:43474"/>
        <dbReference type="ChEBI" id="CHEBI:456216"/>
        <dbReference type="EC" id="5.6.2.3"/>
    </reaction>
</comment>
<dbReference type="GO" id="GO:0005524">
    <property type="term" value="F:ATP binding"/>
    <property type="evidence" value="ECO:0007669"/>
    <property type="project" value="UniProtKB-UniRule"/>
</dbReference>
<dbReference type="Gene3D" id="3.40.50.300">
    <property type="entry name" value="P-loop containing nucleotide triphosphate hydrolases"/>
    <property type="match status" value="2"/>
</dbReference>
<dbReference type="PANTHER" id="PTHR43788">
    <property type="entry name" value="DNA2/NAM7 HELICASE FAMILY MEMBER"/>
    <property type="match status" value="1"/>
</dbReference>